<dbReference type="Pfam" id="PF05348">
    <property type="entry name" value="UMP1"/>
    <property type="match status" value="1"/>
</dbReference>
<feature type="region of interest" description="Disordered" evidence="3">
    <location>
        <begin position="55"/>
        <end position="114"/>
    </location>
</feature>
<name>A0A4U0UJN9_9PEZI</name>
<evidence type="ECO:0000256" key="3">
    <source>
        <dbReference type="SAM" id="MobiDB-lite"/>
    </source>
</evidence>
<evidence type="ECO:0000256" key="1">
    <source>
        <dbReference type="ARBA" id="ARBA00023186"/>
    </source>
</evidence>
<dbReference type="STRING" id="329885.A0A4U0UJN9"/>
<evidence type="ECO:0000313" key="5">
    <source>
        <dbReference type="Proteomes" id="UP000310066"/>
    </source>
</evidence>
<organism evidence="4 5">
    <name type="scientific">Friedmanniomyces endolithicus</name>
    <dbReference type="NCBI Taxonomy" id="329885"/>
    <lineage>
        <taxon>Eukaryota</taxon>
        <taxon>Fungi</taxon>
        <taxon>Dikarya</taxon>
        <taxon>Ascomycota</taxon>
        <taxon>Pezizomycotina</taxon>
        <taxon>Dothideomycetes</taxon>
        <taxon>Dothideomycetidae</taxon>
        <taxon>Mycosphaerellales</taxon>
        <taxon>Teratosphaeriaceae</taxon>
        <taxon>Friedmanniomyces</taxon>
    </lineage>
</organism>
<protein>
    <recommendedName>
        <fullName evidence="6">Proteasome maturation factor UMP1</fullName>
    </recommendedName>
</protein>
<dbReference type="PANTHER" id="PTHR12828:SF3">
    <property type="entry name" value="PROTEASOME MATURATION PROTEIN"/>
    <property type="match status" value="1"/>
</dbReference>
<accession>A0A4U0UJN9</accession>
<feature type="compositionally biased region" description="Polar residues" evidence="3">
    <location>
        <begin position="12"/>
        <end position="22"/>
    </location>
</feature>
<reference evidence="4 5" key="1">
    <citation type="submission" date="2017-03" db="EMBL/GenBank/DDBJ databases">
        <title>Genomes of endolithic fungi from Antarctica.</title>
        <authorList>
            <person name="Coleine C."/>
            <person name="Masonjones S."/>
            <person name="Stajich J.E."/>
        </authorList>
    </citation>
    <scope>NUCLEOTIDE SEQUENCE [LARGE SCALE GENOMIC DNA]</scope>
    <source>
        <strain evidence="4 5">CCFEE 5311</strain>
    </source>
</reference>
<evidence type="ECO:0000256" key="2">
    <source>
        <dbReference type="ARBA" id="ARBA00043974"/>
    </source>
</evidence>
<feature type="region of interest" description="Disordered" evidence="3">
    <location>
        <begin position="1"/>
        <end position="23"/>
    </location>
</feature>
<evidence type="ECO:0008006" key="6">
    <source>
        <dbReference type="Google" id="ProtNLM"/>
    </source>
</evidence>
<comment type="similarity">
    <text evidence="2">Belongs to the POMP/UMP1 family.</text>
</comment>
<comment type="caution">
    <text evidence="4">The sequence shown here is derived from an EMBL/GenBank/DDBJ whole genome shotgun (WGS) entry which is preliminary data.</text>
</comment>
<dbReference type="Proteomes" id="UP000310066">
    <property type="component" value="Unassembled WGS sequence"/>
</dbReference>
<keyword evidence="1" id="KW-0143">Chaperone</keyword>
<evidence type="ECO:0000313" key="4">
    <source>
        <dbReference type="EMBL" id="TKA35901.1"/>
    </source>
</evidence>
<gene>
    <name evidence="4" type="ORF">B0A54_12348</name>
</gene>
<dbReference type="OrthoDB" id="15001at2759"/>
<dbReference type="PANTHER" id="PTHR12828">
    <property type="entry name" value="PROTEASOME MATURATION PROTEIN UMP1"/>
    <property type="match status" value="1"/>
</dbReference>
<dbReference type="GO" id="GO:0043248">
    <property type="term" value="P:proteasome assembly"/>
    <property type="evidence" value="ECO:0007669"/>
    <property type="project" value="InterPro"/>
</dbReference>
<dbReference type="GO" id="GO:0005737">
    <property type="term" value="C:cytoplasm"/>
    <property type="evidence" value="ECO:0007669"/>
    <property type="project" value="TreeGrafter"/>
</dbReference>
<proteinExistence type="inferred from homology"/>
<dbReference type="EMBL" id="NAJP01000065">
    <property type="protein sequence ID" value="TKA35901.1"/>
    <property type="molecule type" value="Genomic_DNA"/>
</dbReference>
<sequence>MQGDCRPVGATGESSNHNSRQPDCNKIQPIVIMVRSLTSPQPYIPLTSPFQSLRIVPSAPHPSSIPSTPGAPSAPGVHDTLRSNLLLSAPPPKTAALTTTSSTPSTQSFHPLESRLSRWRAQQDTLKMELLRRQFGIAEPVRRGMEMSIVLAGEWRPMSLGCGQGASVHADILAGRDAEIGWEDVFTGGEMGEAGDFHVEMEGRFGMAW</sequence>
<feature type="compositionally biased region" description="Low complexity" evidence="3">
    <location>
        <begin position="94"/>
        <end position="106"/>
    </location>
</feature>
<dbReference type="AlphaFoldDB" id="A0A4U0UJN9"/>
<dbReference type="GO" id="GO:0005634">
    <property type="term" value="C:nucleus"/>
    <property type="evidence" value="ECO:0007669"/>
    <property type="project" value="TreeGrafter"/>
</dbReference>
<dbReference type="InterPro" id="IPR008012">
    <property type="entry name" value="Ump1"/>
</dbReference>